<keyword evidence="3" id="KW-0902">Two-component regulatory system</keyword>
<dbReference type="EC" id="2.7.13.3" evidence="7"/>
<feature type="domain" description="Signal transduction histidine kinase subgroup 3 dimerisation and phosphoacceptor" evidence="6">
    <location>
        <begin position="188"/>
        <end position="251"/>
    </location>
</feature>
<evidence type="ECO:0000256" key="3">
    <source>
        <dbReference type="ARBA" id="ARBA00023012"/>
    </source>
</evidence>
<evidence type="ECO:0000256" key="2">
    <source>
        <dbReference type="ARBA" id="ARBA00022777"/>
    </source>
</evidence>
<dbReference type="AlphaFoldDB" id="A0A066YTQ6"/>
<dbReference type="Proteomes" id="UP000027178">
    <property type="component" value="Unassembled WGS sequence"/>
</dbReference>
<dbReference type="eggNOG" id="COG4585">
    <property type="taxonomic scope" value="Bacteria"/>
</dbReference>
<feature type="compositionally biased region" description="Low complexity" evidence="4">
    <location>
        <begin position="348"/>
        <end position="371"/>
    </location>
</feature>
<dbReference type="Gene3D" id="3.30.450.40">
    <property type="match status" value="1"/>
</dbReference>
<keyword evidence="2 7" id="KW-0418">Kinase</keyword>
<dbReference type="EMBL" id="JNBY01000141">
    <property type="protein sequence ID" value="KDN81471.1"/>
    <property type="molecule type" value="Genomic_DNA"/>
</dbReference>
<dbReference type="PATRIC" id="fig|1348663.4.peg.6490"/>
<feature type="domain" description="Histidine kinase/HSP90-like ATPase" evidence="5">
    <location>
        <begin position="302"/>
        <end position="403"/>
    </location>
</feature>
<dbReference type="OrthoDB" id="4069167at2"/>
<comment type="caution">
    <text evidence="7">The sequence shown here is derived from an EMBL/GenBank/DDBJ whole genome shotgun (WGS) entry which is preliminary data.</text>
</comment>
<dbReference type="Gene3D" id="1.20.5.1930">
    <property type="match status" value="1"/>
</dbReference>
<dbReference type="InterPro" id="IPR003594">
    <property type="entry name" value="HATPase_dom"/>
</dbReference>
<organism evidence="7 8">
    <name type="scientific">Kitasatospora cheerisanensis KCTC 2395</name>
    <dbReference type="NCBI Taxonomy" id="1348663"/>
    <lineage>
        <taxon>Bacteria</taxon>
        <taxon>Bacillati</taxon>
        <taxon>Actinomycetota</taxon>
        <taxon>Actinomycetes</taxon>
        <taxon>Kitasatosporales</taxon>
        <taxon>Streptomycetaceae</taxon>
        <taxon>Kitasatospora</taxon>
    </lineage>
</organism>
<keyword evidence="1 7" id="KW-0808">Transferase</keyword>
<accession>A0A066YTQ6</accession>
<evidence type="ECO:0000256" key="4">
    <source>
        <dbReference type="SAM" id="MobiDB-lite"/>
    </source>
</evidence>
<dbReference type="Pfam" id="PF07730">
    <property type="entry name" value="HisKA_3"/>
    <property type="match status" value="1"/>
</dbReference>
<dbReference type="PANTHER" id="PTHR24421:SF59">
    <property type="entry name" value="OXYGEN SENSOR HISTIDINE KINASE NREB"/>
    <property type="match status" value="1"/>
</dbReference>
<dbReference type="GO" id="GO:0016020">
    <property type="term" value="C:membrane"/>
    <property type="evidence" value="ECO:0007669"/>
    <property type="project" value="InterPro"/>
</dbReference>
<dbReference type="HOGENOM" id="CLU_749329_0_0_11"/>
<evidence type="ECO:0000313" key="7">
    <source>
        <dbReference type="EMBL" id="KDN81471.1"/>
    </source>
</evidence>
<dbReference type="InterPro" id="IPR029016">
    <property type="entry name" value="GAF-like_dom_sf"/>
</dbReference>
<keyword evidence="8" id="KW-1185">Reference proteome</keyword>
<dbReference type="eggNOG" id="COG2203">
    <property type="taxonomic scope" value="Bacteria"/>
</dbReference>
<dbReference type="SUPFAM" id="SSF55874">
    <property type="entry name" value="ATPase domain of HSP90 chaperone/DNA topoisomerase II/histidine kinase"/>
    <property type="match status" value="1"/>
</dbReference>
<sequence>MNGGGGDERETAVLAALAELDRIDRERAHRTGLLDTRRTLRAVAERVRAEHGFELSLGGLVEGPDLVLRAWSGTRHETLHDLRIPLGLGLGGRVVAVGSAVVVRDYYRSSRITHDFDPQVGREAVTGMVGLPIGTGPARGVLYGATRGSGQIGDSAIDGLTRLAHLATLAVDVADGAATLADAAVTGERRRIAAELHDGVGAMLFGLGSSVRDLRTDTAQHPELADRLHRLERELGDAAATLRAAVARLHRDRPADSDGGNPGDRLAADLAETLRRFEQRTGIPAAFVPIGPAPQLDAERAALLRRTVAEGLLNVEKHAEADSVAVTLTHDRHRLDLAVIDDGPGPDPNGKPLSSTGPGTVGPTATATGAGLPGLRARYESLGGSLHLHSDEDGTTLRGELPLLAPPVPAPARPLS</sequence>
<protein>
    <submittedName>
        <fullName evidence="7">Histidine kinase</fullName>
        <ecNumber evidence="7">2.7.13.3</ecNumber>
    </submittedName>
</protein>
<dbReference type="InterPro" id="IPR050482">
    <property type="entry name" value="Sensor_HK_TwoCompSys"/>
</dbReference>
<dbReference type="InterPro" id="IPR036890">
    <property type="entry name" value="HATPase_C_sf"/>
</dbReference>
<dbReference type="Gene3D" id="3.30.565.10">
    <property type="entry name" value="Histidine kinase-like ATPase, C-terminal domain"/>
    <property type="match status" value="1"/>
</dbReference>
<proteinExistence type="predicted"/>
<dbReference type="GO" id="GO:0000155">
    <property type="term" value="F:phosphorelay sensor kinase activity"/>
    <property type="evidence" value="ECO:0007669"/>
    <property type="project" value="InterPro"/>
</dbReference>
<feature type="compositionally biased region" description="Pro residues" evidence="4">
    <location>
        <begin position="404"/>
        <end position="416"/>
    </location>
</feature>
<dbReference type="Pfam" id="PF02518">
    <property type="entry name" value="HATPase_c"/>
    <property type="match status" value="1"/>
</dbReference>
<dbReference type="GO" id="GO:0046983">
    <property type="term" value="F:protein dimerization activity"/>
    <property type="evidence" value="ECO:0007669"/>
    <property type="project" value="InterPro"/>
</dbReference>
<dbReference type="PANTHER" id="PTHR24421">
    <property type="entry name" value="NITRATE/NITRITE SENSOR PROTEIN NARX-RELATED"/>
    <property type="match status" value="1"/>
</dbReference>
<dbReference type="RefSeq" id="WP_051653663.1">
    <property type="nucleotide sequence ID" value="NZ_KK853997.1"/>
</dbReference>
<feature type="region of interest" description="Disordered" evidence="4">
    <location>
        <begin position="387"/>
        <end position="416"/>
    </location>
</feature>
<reference evidence="7 8" key="1">
    <citation type="submission" date="2014-05" db="EMBL/GenBank/DDBJ databases">
        <title>Draft Genome Sequence of Kitasatospora cheerisanensis KCTC 2395.</title>
        <authorList>
            <person name="Nam D.H."/>
        </authorList>
    </citation>
    <scope>NUCLEOTIDE SEQUENCE [LARGE SCALE GENOMIC DNA]</scope>
    <source>
        <strain evidence="7 8">KCTC 2395</strain>
    </source>
</reference>
<feature type="region of interest" description="Disordered" evidence="4">
    <location>
        <begin position="340"/>
        <end position="371"/>
    </location>
</feature>
<dbReference type="CDD" id="cd16917">
    <property type="entry name" value="HATPase_UhpB-NarQ-NarX-like"/>
    <property type="match status" value="1"/>
</dbReference>
<gene>
    <name evidence="7" type="ORF">KCH_67090</name>
</gene>
<name>A0A066YTQ6_9ACTN</name>
<evidence type="ECO:0000313" key="8">
    <source>
        <dbReference type="Proteomes" id="UP000027178"/>
    </source>
</evidence>
<evidence type="ECO:0000259" key="5">
    <source>
        <dbReference type="Pfam" id="PF02518"/>
    </source>
</evidence>
<evidence type="ECO:0000256" key="1">
    <source>
        <dbReference type="ARBA" id="ARBA00022679"/>
    </source>
</evidence>
<dbReference type="SUPFAM" id="SSF55781">
    <property type="entry name" value="GAF domain-like"/>
    <property type="match status" value="1"/>
</dbReference>
<dbReference type="InterPro" id="IPR011712">
    <property type="entry name" value="Sig_transdc_His_kin_sub3_dim/P"/>
</dbReference>
<evidence type="ECO:0000259" key="6">
    <source>
        <dbReference type="Pfam" id="PF07730"/>
    </source>
</evidence>